<name>A0A4R9BMJ0_9MICO</name>
<dbReference type="PROSITE" id="PS50977">
    <property type="entry name" value="HTH_TETR_2"/>
    <property type="match status" value="1"/>
</dbReference>
<keyword evidence="2 4" id="KW-0238">DNA-binding</keyword>
<organism evidence="6 7">
    <name type="scientific">Cryobacterium lactosi</name>
    <dbReference type="NCBI Taxonomy" id="1259202"/>
    <lineage>
        <taxon>Bacteria</taxon>
        <taxon>Bacillati</taxon>
        <taxon>Actinomycetota</taxon>
        <taxon>Actinomycetes</taxon>
        <taxon>Micrococcales</taxon>
        <taxon>Microbacteriaceae</taxon>
        <taxon>Cryobacterium</taxon>
    </lineage>
</organism>
<dbReference type="Pfam" id="PF00440">
    <property type="entry name" value="TetR_N"/>
    <property type="match status" value="1"/>
</dbReference>
<proteinExistence type="predicted"/>
<dbReference type="InterPro" id="IPR041347">
    <property type="entry name" value="MftR_C"/>
</dbReference>
<dbReference type="GO" id="GO:0000976">
    <property type="term" value="F:transcription cis-regulatory region binding"/>
    <property type="evidence" value="ECO:0007669"/>
    <property type="project" value="TreeGrafter"/>
</dbReference>
<evidence type="ECO:0000259" key="5">
    <source>
        <dbReference type="PROSITE" id="PS50977"/>
    </source>
</evidence>
<sequence>MSRWEPNTVERLQDAAMTLFHERGYSDVTVADIAGRAGLTKRTFFNHFADKREVLFAGSNALEEQVERYILESEAELPAIDIAISALTSAGQTLSNYSEVARLRQDVIASSPELHERSLIKMASLSQVIAAALVARDRHSTEATLVADSAVTVFGTAYAEWVDSPASAFPDLMNKVLTDLKTAIGAASPAARLQQRE</sequence>
<dbReference type="Gene3D" id="1.10.357.10">
    <property type="entry name" value="Tetracycline Repressor, domain 2"/>
    <property type="match status" value="1"/>
</dbReference>
<dbReference type="PRINTS" id="PR00455">
    <property type="entry name" value="HTHTETR"/>
</dbReference>
<keyword evidence="3" id="KW-0804">Transcription</keyword>
<keyword evidence="1" id="KW-0805">Transcription regulation</keyword>
<dbReference type="InterPro" id="IPR023772">
    <property type="entry name" value="DNA-bd_HTH_TetR-type_CS"/>
</dbReference>
<dbReference type="SUPFAM" id="SSF46689">
    <property type="entry name" value="Homeodomain-like"/>
    <property type="match status" value="1"/>
</dbReference>
<protein>
    <submittedName>
        <fullName evidence="6">TetR family transcriptional regulator</fullName>
    </submittedName>
</protein>
<dbReference type="PANTHER" id="PTHR30055:SF238">
    <property type="entry name" value="MYCOFACTOCIN BIOSYNTHESIS TRANSCRIPTIONAL REGULATOR MFTR-RELATED"/>
    <property type="match status" value="1"/>
</dbReference>
<evidence type="ECO:0000313" key="7">
    <source>
        <dbReference type="Proteomes" id="UP000298468"/>
    </source>
</evidence>
<dbReference type="PROSITE" id="PS01081">
    <property type="entry name" value="HTH_TETR_1"/>
    <property type="match status" value="1"/>
</dbReference>
<dbReference type="GO" id="GO:0003700">
    <property type="term" value="F:DNA-binding transcription factor activity"/>
    <property type="evidence" value="ECO:0007669"/>
    <property type="project" value="TreeGrafter"/>
</dbReference>
<gene>
    <name evidence="6" type="ORF">E3T61_14080</name>
</gene>
<dbReference type="RefSeq" id="WP_134641475.1">
    <property type="nucleotide sequence ID" value="NZ_SOHM01000031.1"/>
</dbReference>
<dbReference type="Pfam" id="PF17754">
    <property type="entry name" value="TetR_C_14"/>
    <property type="match status" value="1"/>
</dbReference>
<dbReference type="InterPro" id="IPR009057">
    <property type="entry name" value="Homeodomain-like_sf"/>
</dbReference>
<evidence type="ECO:0000256" key="3">
    <source>
        <dbReference type="ARBA" id="ARBA00023163"/>
    </source>
</evidence>
<evidence type="ECO:0000256" key="4">
    <source>
        <dbReference type="PROSITE-ProRule" id="PRU00335"/>
    </source>
</evidence>
<keyword evidence="7" id="KW-1185">Reference proteome</keyword>
<feature type="DNA-binding region" description="H-T-H motif" evidence="4">
    <location>
        <begin position="29"/>
        <end position="48"/>
    </location>
</feature>
<dbReference type="InterPro" id="IPR050109">
    <property type="entry name" value="HTH-type_TetR-like_transc_reg"/>
</dbReference>
<dbReference type="InterPro" id="IPR001647">
    <property type="entry name" value="HTH_TetR"/>
</dbReference>
<dbReference type="AlphaFoldDB" id="A0A4R9BMJ0"/>
<dbReference type="Proteomes" id="UP000298468">
    <property type="component" value="Unassembled WGS sequence"/>
</dbReference>
<accession>A0A4R9BMJ0</accession>
<reference evidence="6 7" key="1">
    <citation type="submission" date="2019-03" db="EMBL/GenBank/DDBJ databases">
        <title>Genomics of glacier-inhabiting Cryobacterium strains.</title>
        <authorList>
            <person name="Liu Q."/>
            <person name="Xin Y.-H."/>
        </authorList>
    </citation>
    <scope>NUCLEOTIDE SEQUENCE [LARGE SCALE GENOMIC DNA]</scope>
    <source>
        <strain evidence="6 7">Sr59</strain>
    </source>
</reference>
<evidence type="ECO:0000313" key="6">
    <source>
        <dbReference type="EMBL" id="TFD86994.1"/>
    </source>
</evidence>
<dbReference type="PANTHER" id="PTHR30055">
    <property type="entry name" value="HTH-TYPE TRANSCRIPTIONAL REGULATOR RUTR"/>
    <property type="match status" value="1"/>
</dbReference>
<evidence type="ECO:0000256" key="2">
    <source>
        <dbReference type="ARBA" id="ARBA00023125"/>
    </source>
</evidence>
<feature type="domain" description="HTH tetR-type" evidence="5">
    <location>
        <begin position="6"/>
        <end position="66"/>
    </location>
</feature>
<comment type="caution">
    <text evidence="6">The sequence shown here is derived from an EMBL/GenBank/DDBJ whole genome shotgun (WGS) entry which is preliminary data.</text>
</comment>
<evidence type="ECO:0000256" key="1">
    <source>
        <dbReference type="ARBA" id="ARBA00023015"/>
    </source>
</evidence>
<dbReference type="OrthoDB" id="4746440at2"/>
<dbReference type="EMBL" id="SOHM01000031">
    <property type="protein sequence ID" value="TFD86994.1"/>
    <property type="molecule type" value="Genomic_DNA"/>
</dbReference>